<dbReference type="InterPro" id="IPR003719">
    <property type="entry name" value="Phenazine_PhzF-like"/>
</dbReference>
<dbReference type="Gene3D" id="3.10.310.10">
    <property type="entry name" value="Diaminopimelate Epimerase, Chain A, domain 1"/>
    <property type="match status" value="2"/>
</dbReference>
<dbReference type="RefSeq" id="WP_090074273.1">
    <property type="nucleotide sequence ID" value="NZ_FOVR01000010.1"/>
</dbReference>
<dbReference type="GO" id="GO:0016853">
    <property type="term" value="F:isomerase activity"/>
    <property type="evidence" value="ECO:0007669"/>
    <property type="project" value="UniProtKB-KW"/>
</dbReference>
<comment type="similarity">
    <text evidence="1">Belongs to the PhzF family.</text>
</comment>
<dbReference type="EMBL" id="FOVR01000010">
    <property type="protein sequence ID" value="SFO65721.1"/>
    <property type="molecule type" value="Genomic_DNA"/>
</dbReference>
<sequence>MSNAEHRYFTLDVFTKDLFAGNPLAVVLDSDDLSDEQMQKIAREFNFSETVFVCKPENKAHSAFLRIFTPTFEMPFAGHPTVGAAVLLGFLRFPDLESEQNCVMLLEEKVGRIRAKVKLASDGMGKAVFEVPQLSKPMASVQLGSKDEIAAALGLHIKDIGFENHVPTAYSAGVPFAMVPIRNLEAMKRARPVMPSWSSAFGAHEHNDAYLYTRETTCHDSGFHTRMFAPGTGTVEDPATGSAAAAFAGVICQFDKPGQGSHKYRIEQGFEMERPSIIELGMEVAEGRLTSETIGGRVVLVSEGKLYI</sequence>
<dbReference type="PANTHER" id="PTHR13774:SF32">
    <property type="entry name" value="ANTISENSE-ENHANCING SEQUENCE 1"/>
    <property type="match status" value="1"/>
</dbReference>
<dbReference type="Proteomes" id="UP000199236">
    <property type="component" value="Unassembled WGS sequence"/>
</dbReference>
<protein>
    <submittedName>
        <fullName evidence="3">Trans-2,3-dihydro-3-hydroxyanthranilate isomerase</fullName>
    </submittedName>
</protein>
<dbReference type="NCBIfam" id="TIGR00654">
    <property type="entry name" value="PhzF_family"/>
    <property type="match status" value="1"/>
</dbReference>
<organism evidence="3 4">
    <name type="scientific">Cohaesibacter marisflavi</name>
    <dbReference type="NCBI Taxonomy" id="655353"/>
    <lineage>
        <taxon>Bacteria</taxon>
        <taxon>Pseudomonadati</taxon>
        <taxon>Pseudomonadota</taxon>
        <taxon>Alphaproteobacteria</taxon>
        <taxon>Hyphomicrobiales</taxon>
        <taxon>Cohaesibacteraceae</taxon>
    </lineage>
</organism>
<dbReference type="AlphaFoldDB" id="A0A1I5J017"/>
<keyword evidence="4" id="KW-1185">Reference proteome</keyword>
<keyword evidence="3" id="KW-0413">Isomerase</keyword>
<feature type="active site" evidence="2">
    <location>
        <position position="49"/>
    </location>
</feature>
<evidence type="ECO:0000256" key="2">
    <source>
        <dbReference type="PIRSR" id="PIRSR016184-1"/>
    </source>
</evidence>
<evidence type="ECO:0000256" key="1">
    <source>
        <dbReference type="ARBA" id="ARBA00008270"/>
    </source>
</evidence>
<accession>A0A1I5J017</accession>
<proteinExistence type="inferred from homology"/>
<evidence type="ECO:0000313" key="4">
    <source>
        <dbReference type="Proteomes" id="UP000199236"/>
    </source>
</evidence>
<dbReference type="OrthoDB" id="9788221at2"/>
<dbReference type="PIRSF" id="PIRSF016184">
    <property type="entry name" value="PhzC_PhzF"/>
    <property type="match status" value="1"/>
</dbReference>
<dbReference type="STRING" id="655353.SAMN04488056_11085"/>
<dbReference type="Pfam" id="PF02567">
    <property type="entry name" value="PhzC-PhzF"/>
    <property type="match status" value="1"/>
</dbReference>
<dbReference type="PANTHER" id="PTHR13774">
    <property type="entry name" value="PHENAZINE BIOSYNTHESIS PROTEIN"/>
    <property type="match status" value="1"/>
</dbReference>
<name>A0A1I5J017_9HYPH</name>
<dbReference type="GO" id="GO:0005737">
    <property type="term" value="C:cytoplasm"/>
    <property type="evidence" value="ECO:0007669"/>
    <property type="project" value="TreeGrafter"/>
</dbReference>
<gene>
    <name evidence="3" type="ORF">SAMN04488056_11085</name>
</gene>
<evidence type="ECO:0000313" key="3">
    <source>
        <dbReference type="EMBL" id="SFO65721.1"/>
    </source>
</evidence>
<reference evidence="3 4" key="1">
    <citation type="submission" date="2016-10" db="EMBL/GenBank/DDBJ databases">
        <authorList>
            <person name="de Groot N.N."/>
        </authorList>
    </citation>
    <scope>NUCLEOTIDE SEQUENCE [LARGE SCALE GENOMIC DNA]</scope>
    <source>
        <strain evidence="3 4">CGMCC 1.9157</strain>
    </source>
</reference>
<dbReference type="SUPFAM" id="SSF54506">
    <property type="entry name" value="Diaminopimelate epimerase-like"/>
    <property type="match status" value="1"/>
</dbReference>